<evidence type="ECO:0000313" key="2">
    <source>
        <dbReference type="Proteomes" id="UP001153076"/>
    </source>
</evidence>
<reference evidence="1" key="1">
    <citation type="submission" date="2022-04" db="EMBL/GenBank/DDBJ databases">
        <title>Carnegiea gigantea Genome sequencing and assembly v2.</title>
        <authorList>
            <person name="Copetti D."/>
            <person name="Sanderson M.J."/>
            <person name="Burquez A."/>
            <person name="Wojciechowski M.F."/>
        </authorList>
    </citation>
    <scope>NUCLEOTIDE SEQUENCE</scope>
    <source>
        <strain evidence="1">SGP5-SGP5p</strain>
        <tissue evidence="1">Aerial part</tissue>
    </source>
</reference>
<dbReference type="OrthoDB" id="425619at2759"/>
<evidence type="ECO:0000313" key="1">
    <source>
        <dbReference type="EMBL" id="KAJ8419382.1"/>
    </source>
</evidence>
<proteinExistence type="predicted"/>
<accession>A0A9Q1GHL1</accession>
<gene>
    <name evidence="1" type="ORF">Cgig2_014341</name>
</gene>
<comment type="caution">
    <text evidence="1">The sequence shown here is derived from an EMBL/GenBank/DDBJ whole genome shotgun (WGS) entry which is preliminary data.</text>
</comment>
<keyword evidence="2" id="KW-1185">Reference proteome</keyword>
<sequence length="172" mass="19771">MGANPPCPVMDGFTKRLWEAQRLDKMLGMWIKHVNEEDIASIPIWVQLYKLDMRFWNSQGPHKIGSLPGKPLATNKATQEKGMLKYAKILVEMRSNGHFSETITFVGEKCMVIKQPVEFEWNPLKCPKFHVFGHLVDEIRKDKKTKEWRKKGVQLATIPEIVGPQDNAQDKG</sequence>
<dbReference type="Proteomes" id="UP001153076">
    <property type="component" value="Unassembled WGS sequence"/>
</dbReference>
<dbReference type="AlphaFoldDB" id="A0A9Q1GHL1"/>
<dbReference type="PANTHER" id="PTHR33233:SF17">
    <property type="entry name" value="DUF4283 DOMAIN-CONTAINING PROTEIN"/>
    <property type="match status" value="1"/>
</dbReference>
<name>A0A9Q1GHL1_9CARY</name>
<protein>
    <recommendedName>
        <fullName evidence="3">DUF4283 domain-containing protein</fullName>
    </recommendedName>
</protein>
<evidence type="ECO:0008006" key="3">
    <source>
        <dbReference type="Google" id="ProtNLM"/>
    </source>
</evidence>
<dbReference type="EMBL" id="JAKOGI010005264">
    <property type="protein sequence ID" value="KAJ8419382.1"/>
    <property type="molecule type" value="Genomic_DNA"/>
</dbReference>
<dbReference type="PANTHER" id="PTHR33233">
    <property type="entry name" value="ENDONUCLEASE/EXONUCLEASE/PHOSPHATASE"/>
    <property type="match status" value="1"/>
</dbReference>
<organism evidence="1 2">
    <name type="scientific">Carnegiea gigantea</name>
    <dbReference type="NCBI Taxonomy" id="171969"/>
    <lineage>
        <taxon>Eukaryota</taxon>
        <taxon>Viridiplantae</taxon>
        <taxon>Streptophyta</taxon>
        <taxon>Embryophyta</taxon>
        <taxon>Tracheophyta</taxon>
        <taxon>Spermatophyta</taxon>
        <taxon>Magnoliopsida</taxon>
        <taxon>eudicotyledons</taxon>
        <taxon>Gunneridae</taxon>
        <taxon>Pentapetalae</taxon>
        <taxon>Caryophyllales</taxon>
        <taxon>Cactineae</taxon>
        <taxon>Cactaceae</taxon>
        <taxon>Cactoideae</taxon>
        <taxon>Echinocereeae</taxon>
        <taxon>Carnegiea</taxon>
    </lineage>
</organism>